<dbReference type="GO" id="GO:0046872">
    <property type="term" value="F:metal ion binding"/>
    <property type="evidence" value="ECO:0007669"/>
    <property type="project" value="UniProtKB-KW"/>
</dbReference>
<dbReference type="STRING" id="416450.A0A1V6PYM9"/>
<evidence type="ECO:0000256" key="1">
    <source>
        <dbReference type="ARBA" id="ARBA00001947"/>
    </source>
</evidence>
<evidence type="ECO:0000256" key="7">
    <source>
        <dbReference type="ARBA" id="ARBA00022729"/>
    </source>
</evidence>
<keyword evidence="6" id="KW-0479">Metal-binding</keyword>
<dbReference type="GO" id="GO:0005576">
    <property type="term" value="C:extracellular region"/>
    <property type="evidence" value="ECO:0007669"/>
    <property type="project" value="UniProtKB-SubCell"/>
</dbReference>
<evidence type="ECO:0000256" key="4">
    <source>
        <dbReference type="ARBA" id="ARBA00012784"/>
    </source>
</evidence>
<feature type="region of interest" description="Disordered" evidence="10">
    <location>
        <begin position="559"/>
        <end position="582"/>
    </location>
</feature>
<evidence type="ECO:0000313" key="13">
    <source>
        <dbReference type="EMBL" id="OQD82053.1"/>
    </source>
</evidence>
<evidence type="ECO:0000256" key="6">
    <source>
        <dbReference type="ARBA" id="ARBA00022723"/>
    </source>
</evidence>
<evidence type="ECO:0000259" key="12">
    <source>
        <dbReference type="Pfam" id="PF00962"/>
    </source>
</evidence>
<comment type="caution">
    <text evidence="13">The sequence shown here is derived from an EMBL/GenBank/DDBJ whole genome shotgun (WGS) entry which is preliminary data.</text>
</comment>
<dbReference type="GO" id="GO:0006154">
    <property type="term" value="P:adenosine catabolic process"/>
    <property type="evidence" value="ECO:0007669"/>
    <property type="project" value="TreeGrafter"/>
</dbReference>
<reference evidence="14" key="1">
    <citation type="journal article" date="2017" name="Nat. Microbiol.">
        <title>Global analysis of biosynthetic gene clusters reveals vast potential of secondary metabolite production in Penicillium species.</title>
        <authorList>
            <person name="Nielsen J.C."/>
            <person name="Grijseels S."/>
            <person name="Prigent S."/>
            <person name="Ji B."/>
            <person name="Dainat J."/>
            <person name="Nielsen K.F."/>
            <person name="Frisvad J.C."/>
            <person name="Workman M."/>
            <person name="Nielsen J."/>
        </authorList>
    </citation>
    <scope>NUCLEOTIDE SEQUENCE [LARGE SCALE GENOMIC DNA]</scope>
    <source>
        <strain evidence="14">IBT 31811</strain>
    </source>
</reference>
<sequence>MHLPSILGIATLSLSGISTALAIEGEPNINAPLVQQHLRNREKLIALEKTHRQDHIFRQSLSPTAKRADEIVEAIRQDEIDHYWRVAGTLNEEERFAGEVFPLARPYISNTTLWRVIKRMPKGALLHAHLSAMLPYEKIVEIIINTEGMVISASQSLDTADAKQNATITFSHNNDTLSTTQSKIDASDYIPKTEIPVKDAATSFEGGEAGFIEFIRSKTTIPPEESIRHELGVDEIWRRFQACFGPADTMLQYEPVVRKFYQKLFEDLTSDGINWVEIRSGGSSGKLVHDGNEDIDPDLDAWWHVLVEEIEKFKATELGKNFLGARIIWSDARIKNRASITKSMKIALQRKQNFPELFSGYDLVAQEDLGRPLSDLAPELIWFRQQTEALNLTIPYFFHAGETLGDGNSTDLNLFDAVLFNTRRIGHSFSLYKHPNLIHQVIEQSVMVEVCPISNEVLRLNEDVLHHPLPAMIAHGIPTAISNDDPVILGQDVAGLSYDFYEAIQAFDNIGLAGLTERQLKAVSSSRVELSTPGCLPLAHAYAHDLCILPGNEGLKEASQRKCGGRRGSPVEPRNYGLLPED</sequence>
<dbReference type="GO" id="GO:0004000">
    <property type="term" value="F:adenosine deaminase activity"/>
    <property type="evidence" value="ECO:0007669"/>
    <property type="project" value="TreeGrafter"/>
</dbReference>
<evidence type="ECO:0000256" key="9">
    <source>
        <dbReference type="ARBA" id="ARBA00047764"/>
    </source>
</evidence>
<keyword evidence="8" id="KW-0378">Hydrolase</keyword>
<gene>
    <name evidence="13" type="ORF">PENANT_c023G06599</name>
</gene>
<keyword evidence="7 11" id="KW-0732">Signal</keyword>
<comment type="catalytic activity">
    <reaction evidence="9">
        <text>adenosine + H2O + H(+) = inosine + NH4(+)</text>
        <dbReference type="Rhea" id="RHEA:24408"/>
        <dbReference type="ChEBI" id="CHEBI:15377"/>
        <dbReference type="ChEBI" id="CHEBI:15378"/>
        <dbReference type="ChEBI" id="CHEBI:16335"/>
        <dbReference type="ChEBI" id="CHEBI:17596"/>
        <dbReference type="ChEBI" id="CHEBI:28938"/>
        <dbReference type="EC" id="3.5.4.4"/>
    </reaction>
</comment>
<evidence type="ECO:0000256" key="11">
    <source>
        <dbReference type="SAM" id="SignalP"/>
    </source>
</evidence>
<evidence type="ECO:0000256" key="10">
    <source>
        <dbReference type="SAM" id="MobiDB-lite"/>
    </source>
</evidence>
<dbReference type="InterPro" id="IPR001365">
    <property type="entry name" value="A_deaminase_dom"/>
</dbReference>
<dbReference type="Proteomes" id="UP000191672">
    <property type="component" value="Unassembled WGS sequence"/>
</dbReference>
<comment type="similarity">
    <text evidence="3">Belongs to the metallo-dependent hydrolases superfamily. Adenosine and AMP deaminases family. ADGF subfamily.</text>
</comment>
<feature type="chain" id="PRO_5012573787" description="adenosine deaminase" evidence="11">
    <location>
        <begin position="23"/>
        <end position="582"/>
    </location>
</feature>
<dbReference type="Gene3D" id="3.20.20.140">
    <property type="entry name" value="Metal-dependent hydrolases"/>
    <property type="match status" value="1"/>
</dbReference>
<dbReference type="PANTHER" id="PTHR11409">
    <property type="entry name" value="ADENOSINE DEAMINASE"/>
    <property type="match status" value="1"/>
</dbReference>
<dbReference type="GO" id="GO:0046103">
    <property type="term" value="P:inosine biosynthetic process"/>
    <property type="evidence" value="ECO:0007669"/>
    <property type="project" value="TreeGrafter"/>
</dbReference>
<comment type="subcellular location">
    <subcellularLocation>
        <location evidence="2">Secreted</location>
    </subcellularLocation>
</comment>
<keyword evidence="5" id="KW-0964">Secreted</keyword>
<accession>A0A1V6PYM9</accession>
<name>A0A1V6PYM9_9EURO</name>
<dbReference type="Pfam" id="PF00962">
    <property type="entry name" value="A_deaminase"/>
    <property type="match status" value="1"/>
</dbReference>
<dbReference type="InterPro" id="IPR006330">
    <property type="entry name" value="Ado/ade_deaminase"/>
</dbReference>
<evidence type="ECO:0000256" key="2">
    <source>
        <dbReference type="ARBA" id="ARBA00004613"/>
    </source>
</evidence>
<evidence type="ECO:0000256" key="8">
    <source>
        <dbReference type="ARBA" id="ARBA00022801"/>
    </source>
</evidence>
<dbReference type="FunFam" id="3.20.20.140:FF:000017">
    <property type="entry name" value="Adenosine deaminase 2"/>
    <property type="match status" value="1"/>
</dbReference>
<protein>
    <recommendedName>
        <fullName evidence="4">adenosine deaminase</fullName>
        <ecNumber evidence="4">3.5.4.4</ecNumber>
    </recommendedName>
</protein>
<feature type="signal peptide" evidence="11">
    <location>
        <begin position="1"/>
        <end position="22"/>
    </location>
</feature>
<dbReference type="InterPro" id="IPR032466">
    <property type="entry name" value="Metal_Hydrolase"/>
</dbReference>
<keyword evidence="14" id="KW-1185">Reference proteome</keyword>
<organism evidence="13 14">
    <name type="scientific">Penicillium antarcticum</name>
    <dbReference type="NCBI Taxonomy" id="416450"/>
    <lineage>
        <taxon>Eukaryota</taxon>
        <taxon>Fungi</taxon>
        <taxon>Dikarya</taxon>
        <taxon>Ascomycota</taxon>
        <taxon>Pezizomycotina</taxon>
        <taxon>Eurotiomycetes</taxon>
        <taxon>Eurotiomycetidae</taxon>
        <taxon>Eurotiales</taxon>
        <taxon>Aspergillaceae</taxon>
        <taxon>Penicillium</taxon>
    </lineage>
</organism>
<evidence type="ECO:0000313" key="14">
    <source>
        <dbReference type="Proteomes" id="UP000191672"/>
    </source>
</evidence>
<feature type="domain" description="Adenosine deaminase" evidence="12">
    <location>
        <begin position="236"/>
        <end position="522"/>
    </location>
</feature>
<evidence type="ECO:0000256" key="3">
    <source>
        <dbReference type="ARBA" id="ARBA00006083"/>
    </source>
</evidence>
<dbReference type="PANTHER" id="PTHR11409:SF39">
    <property type="entry name" value="ADENOSINE DEAMINASE 2"/>
    <property type="match status" value="1"/>
</dbReference>
<comment type="cofactor">
    <cofactor evidence="1">
        <name>Zn(2+)</name>
        <dbReference type="ChEBI" id="CHEBI:29105"/>
    </cofactor>
</comment>
<proteinExistence type="inferred from homology"/>
<evidence type="ECO:0000256" key="5">
    <source>
        <dbReference type="ARBA" id="ARBA00022525"/>
    </source>
</evidence>
<dbReference type="EMBL" id="MDYN01000023">
    <property type="protein sequence ID" value="OQD82053.1"/>
    <property type="molecule type" value="Genomic_DNA"/>
</dbReference>
<dbReference type="AlphaFoldDB" id="A0A1V6PYM9"/>
<dbReference type="EC" id="3.5.4.4" evidence="4"/>
<dbReference type="SUPFAM" id="SSF51556">
    <property type="entry name" value="Metallo-dependent hydrolases"/>
    <property type="match status" value="1"/>
</dbReference>